<dbReference type="InterPro" id="IPR046528">
    <property type="entry name" value="DUF6593"/>
</dbReference>
<dbReference type="Pfam" id="PF20236">
    <property type="entry name" value="DUF6593"/>
    <property type="match status" value="1"/>
</dbReference>
<feature type="domain" description="DUF6593" evidence="1">
    <location>
        <begin position="26"/>
        <end position="183"/>
    </location>
</feature>
<evidence type="ECO:0000313" key="2">
    <source>
        <dbReference type="EMBL" id="KAL0950588.1"/>
    </source>
</evidence>
<comment type="caution">
    <text evidence="2">The sequence shown here is derived from an EMBL/GenBank/DDBJ whole genome shotgun (WGS) entry which is preliminary data.</text>
</comment>
<sequence length="202" mass="22329">MNSQITLVDGEAARDASSTLLYFTPDNMKNSIITLGAGDGKPLYVIESNTDVTRTTLRRGGDSTPFAIVQRREILADKLSLHGAEPFKVNKWFHYSGTFNVFPVSLEIEGSKFIWKSSMMGELSLYSVIAPNTPIAWYQCSQRRVVDGRPVITAAYLVLRPDAVSIQDMVVLSFILLEHRSRMNRKAEGLVAGRACAVDGVN</sequence>
<proteinExistence type="predicted"/>
<protein>
    <recommendedName>
        <fullName evidence="1">DUF6593 domain-containing protein</fullName>
    </recommendedName>
</protein>
<organism evidence="2 3">
    <name type="scientific">Hohenbuehelia grisea</name>
    <dbReference type="NCBI Taxonomy" id="104357"/>
    <lineage>
        <taxon>Eukaryota</taxon>
        <taxon>Fungi</taxon>
        <taxon>Dikarya</taxon>
        <taxon>Basidiomycota</taxon>
        <taxon>Agaricomycotina</taxon>
        <taxon>Agaricomycetes</taxon>
        <taxon>Agaricomycetidae</taxon>
        <taxon>Agaricales</taxon>
        <taxon>Pleurotineae</taxon>
        <taxon>Pleurotaceae</taxon>
        <taxon>Hohenbuehelia</taxon>
    </lineage>
</organism>
<evidence type="ECO:0000259" key="1">
    <source>
        <dbReference type="Pfam" id="PF20236"/>
    </source>
</evidence>
<keyword evidence="3" id="KW-1185">Reference proteome</keyword>
<name>A0ABR3J4Z5_9AGAR</name>
<dbReference type="Proteomes" id="UP001556367">
    <property type="component" value="Unassembled WGS sequence"/>
</dbReference>
<accession>A0ABR3J4Z5</accession>
<dbReference type="EMBL" id="JASNQZ010000011">
    <property type="protein sequence ID" value="KAL0950588.1"/>
    <property type="molecule type" value="Genomic_DNA"/>
</dbReference>
<evidence type="ECO:0000313" key="3">
    <source>
        <dbReference type="Proteomes" id="UP001556367"/>
    </source>
</evidence>
<gene>
    <name evidence="2" type="ORF">HGRIS_007380</name>
</gene>
<reference evidence="3" key="1">
    <citation type="submission" date="2024-06" db="EMBL/GenBank/DDBJ databases">
        <title>Multi-omics analyses provide insights into the biosynthesis of the anticancer antibiotic pleurotin in Hohenbuehelia grisea.</title>
        <authorList>
            <person name="Weaver J.A."/>
            <person name="Alberti F."/>
        </authorList>
    </citation>
    <scope>NUCLEOTIDE SEQUENCE [LARGE SCALE GENOMIC DNA]</scope>
    <source>
        <strain evidence="3">T-177</strain>
    </source>
</reference>